<keyword evidence="2" id="KW-1185">Reference proteome</keyword>
<comment type="caution">
    <text evidence="1">The sequence shown here is derived from an EMBL/GenBank/DDBJ whole genome shotgun (WGS) entry which is preliminary data.</text>
</comment>
<evidence type="ECO:0000313" key="2">
    <source>
        <dbReference type="Proteomes" id="UP000298327"/>
    </source>
</evidence>
<proteinExistence type="predicted"/>
<organism evidence="1 2">
    <name type="scientific">Dentipellis fragilis</name>
    <dbReference type="NCBI Taxonomy" id="205917"/>
    <lineage>
        <taxon>Eukaryota</taxon>
        <taxon>Fungi</taxon>
        <taxon>Dikarya</taxon>
        <taxon>Basidiomycota</taxon>
        <taxon>Agaricomycotina</taxon>
        <taxon>Agaricomycetes</taxon>
        <taxon>Russulales</taxon>
        <taxon>Hericiaceae</taxon>
        <taxon>Dentipellis</taxon>
    </lineage>
</organism>
<dbReference type="Proteomes" id="UP000298327">
    <property type="component" value="Unassembled WGS sequence"/>
</dbReference>
<accession>A0A4Y9YYY0</accession>
<dbReference type="AlphaFoldDB" id="A0A4Y9YYY0"/>
<name>A0A4Y9YYY0_9AGAM</name>
<dbReference type="EMBL" id="SEOQ01000204">
    <property type="protein sequence ID" value="TFY66967.1"/>
    <property type="molecule type" value="Genomic_DNA"/>
</dbReference>
<gene>
    <name evidence="1" type="ORF">EVG20_g4120</name>
</gene>
<evidence type="ECO:0000313" key="1">
    <source>
        <dbReference type="EMBL" id="TFY66967.1"/>
    </source>
</evidence>
<sequence>MSPEDSRRSGSSSVWGFHMVQDDVMSPIKASLHSALACEPLASWLAWTKAWPLRSSYVSASPNANANADRCSKLAVFERFGTGCLLDGCMSVLLKGLPGIVLCTYPVTPSFAPTLVSCICSLPSNAPTHSRRSPLMR</sequence>
<reference evidence="1 2" key="1">
    <citation type="submission" date="2019-02" db="EMBL/GenBank/DDBJ databases">
        <title>Genome sequencing of the rare red list fungi Dentipellis fragilis.</title>
        <authorList>
            <person name="Buettner E."/>
            <person name="Kellner H."/>
        </authorList>
    </citation>
    <scope>NUCLEOTIDE SEQUENCE [LARGE SCALE GENOMIC DNA]</scope>
    <source>
        <strain evidence="1 2">DSM 105465</strain>
    </source>
</reference>
<protein>
    <submittedName>
        <fullName evidence="1">Uncharacterized protein</fullName>
    </submittedName>
</protein>